<dbReference type="Proteomes" id="UP000623250">
    <property type="component" value="Unassembled WGS sequence"/>
</dbReference>
<sequence>MDDQLTISSCGDASLTEGTQDRPLVTFALFAYNQEKYIREAVEGAFSQTYEPLEIILSDDCSSDRTFEIMQEMAAAYSGPHRVDLRRGEINLGTAQHLSAVVQMARGELFIVAAGDDISLPPRTQALVNAWLKYNKEPACIHSYALELNYLENVRNIISPRSSNIYSKNERERWMKLDLLPFLSPTCAYSKNVFERFEPLCGGSIIEDGPMALRCLSTGPIICISDPLVAIRMSNSSSGRDNNILNAGRWNCLIRSQIITYTTKVQDLSGSGLPAQLRRLLDRKYRKKIRALSGFICSDTTSPGILWTIRFIYLYVFHYATDVKLTHRMAGVVQTLGYANSPVYNFIVKIVRLSRKNHDVGSGIGLF</sequence>
<dbReference type="PANTHER" id="PTHR43685">
    <property type="entry name" value="GLYCOSYLTRANSFERASE"/>
    <property type="match status" value="1"/>
</dbReference>
<dbReference type="RefSeq" id="WP_199502562.1">
    <property type="nucleotide sequence ID" value="NZ_JAEMUK010000089.1"/>
</dbReference>
<dbReference type="EMBL" id="JAEMUK010000089">
    <property type="protein sequence ID" value="MBJ7545190.1"/>
    <property type="molecule type" value="Genomic_DNA"/>
</dbReference>
<evidence type="ECO:0000313" key="2">
    <source>
        <dbReference type="EMBL" id="MBJ7545190.1"/>
    </source>
</evidence>
<gene>
    <name evidence="2" type="ORF">JDN41_16690</name>
</gene>
<reference evidence="2 3" key="1">
    <citation type="submission" date="2020-12" db="EMBL/GenBank/DDBJ databases">
        <title>Revised draft genomes of Rhodomicrobium vannielii ATCC 17100 and Rhodomicrobium udaipurense JA643.</title>
        <authorList>
            <person name="Conners E.M."/>
            <person name="Davenport E.J."/>
            <person name="Bose A."/>
        </authorList>
    </citation>
    <scope>NUCLEOTIDE SEQUENCE [LARGE SCALE GENOMIC DNA]</scope>
    <source>
        <strain evidence="2 3">JA643</strain>
    </source>
</reference>
<protein>
    <submittedName>
        <fullName evidence="2">Glycosyltransferase family 2 protein</fullName>
    </submittedName>
</protein>
<comment type="caution">
    <text evidence="2">The sequence shown here is derived from an EMBL/GenBank/DDBJ whole genome shotgun (WGS) entry which is preliminary data.</text>
</comment>
<dbReference type="Gene3D" id="3.90.550.10">
    <property type="entry name" value="Spore Coat Polysaccharide Biosynthesis Protein SpsA, Chain A"/>
    <property type="match status" value="1"/>
</dbReference>
<evidence type="ECO:0000313" key="3">
    <source>
        <dbReference type="Proteomes" id="UP000623250"/>
    </source>
</evidence>
<keyword evidence="3" id="KW-1185">Reference proteome</keyword>
<dbReference type="InterPro" id="IPR001173">
    <property type="entry name" value="Glyco_trans_2-like"/>
</dbReference>
<dbReference type="InterPro" id="IPR050834">
    <property type="entry name" value="Glycosyltransf_2"/>
</dbReference>
<name>A0A8I1GFN2_9HYPH</name>
<dbReference type="InterPro" id="IPR029044">
    <property type="entry name" value="Nucleotide-diphossugar_trans"/>
</dbReference>
<keyword evidence="2" id="KW-0808">Transferase</keyword>
<dbReference type="Pfam" id="PF00535">
    <property type="entry name" value="Glycos_transf_2"/>
    <property type="match status" value="1"/>
</dbReference>
<accession>A0A8I1GFN2</accession>
<dbReference type="AlphaFoldDB" id="A0A8I1GFN2"/>
<dbReference type="SUPFAM" id="SSF53448">
    <property type="entry name" value="Nucleotide-diphospho-sugar transferases"/>
    <property type="match status" value="1"/>
</dbReference>
<feature type="domain" description="Glycosyltransferase 2-like" evidence="1">
    <location>
        <begin position="31"/>
        <end position="194"/>
    </location>
</feature>
<dbReference type="CDD" id="cd00761">
    <property type="entry name" value="Glyco_tranf_GTA_type"/>
    <property type="match status" value="1"/>
</dbReference>
<dbReference type="GO" id="GO:0016740">
    <property type="term" value="F:transferase activity"/>
    <property type="evidence" value="ECO:0007669"/>
    <property type="project" value="UniProtKB-KW"/>
</dbReference>
<organism evidence="2 3">
    <name type="scientific">Rhodomicrobium udaipurense</name>
    <dbReference type="NCBI Taxonomy" id="1202716"/>
    <lineage>
        <taxon>Bacteria</taxon>
        <taxon>Pseudomonadati</taxon>
        <taxon>Pseudomonadota</taxon>
        <taxon>Alphaproteobacteria</taxon>
        <taxon>Hyphomicrobiales</taxon>
        <taxon>Hyphomicrobiaceae</taxon>
        <taxon>Rhodomicrobium</taxon>
    </lineage>
</organism>
<evidence type="ECO:0000259" key="1">
    <source>
        <dbReference type="Pfam" id="PF00535"/>
    </source>
</evidence>
<proteinExistence type="predicted"/>
<feature type="non-terminal residue" evidence="2">
    <location>
        <position position="367"/>
    </location>
</feature>
<dbReference type="PANTHER" id="PTHR43685:SF2">
    <property type="entry name" value="GLYCOSYLTRANSFERASE 2-LIKE DOMAIN-CONTAINING PROTEIN"/>
    <property type="match status" value="1"/>
</dbReference>